<evidence type="ECO:0000256" key="3">
    <source>
        <dbReference type="ARBA" id="ARBA00009479"/>
    </source>
</evidence>
<evidence type="ECO:0000256" key="8">
    <source>
        <dbReference type="NCBIfam" id="TIGR00038"/>
    </source>
</evidence>
<evidence type="ECO:0000256" key="4">
    <source>
        <dbReference type="ARBA" id="ARBA00022490"/>
    </source>
</evidence>
<dbReference type="FunFam" id="2.40.50.140:FF:000004">
    <property type="entry name" value="Elongation factor P"/>
    <property type="match status" value="1"/>
</dbReference>
<evidence type="ECO:0000256" key="9">
    <source>
        <dbReference type="RuleBase" id="RU004389"/>
    </source>
</evidence>
<dbReference type="CDD" id="cd04470">
    <property type="entry name" value="S1_EF-P_repeat_1"/>
    <property type="match status" value="1"/>
</dbReference>
<dbReference type="SUPFAM" id="SSF50104">
    <property type="entry name" value="Translation proteins SH3-like domain"/>
    <property type="match status" value="1"/>
</dbReference>
<dbReference type="KEGG" id="bbgw:UT28_C0001G0330"/>
<dbReference type="AlphaFoldDB" id="A0A0G4B2M9"/>
<feature type="domain" description="Translation elongation factor P/YeiP central" evidence="11">
    <location>
        <begin position="67"/>
        <end position="123"/>
    </location>
</feature>
<evidence type="ECO:0000256" key="1">
    <source>
        <dbReference type="ARBA" id="ARBA00004496"/>
    </source>
</evidence>
<evidence type="ECO:0000256" key="5">
    <source>
        <dbReference type="ARBA" id="ARBA00022768"/>
    </source>
</evidence>
<comment type="subcellular location">
    <subcellularLocation>
        <location evidence="1 7">Cytoplasm</location>
    </subcellularLocation>
</comment>
<feature type="domain" description="Elongation factor P C-terminal" evidence="10">
    <location>
        <begin position="131"/>
        <end position="186"/>
    </location>
</feature>
<dbReference type="SMART" id="SM01185">
    <property type="entry name" value="EFP"/>
    <property type="match status" value="1"/>
</dbReference>
<dbReference type="UniPathway" id="UPA00345"/>
<accession>A0A0G4B2M9</accession>
<keyword evidence="4 7" id="KW-0963">Cytoplasm</keyword>
<dbReference type="PANTHER" id="PTHR30053:SF14">
    <property type="entry name" value="TRANSLATION ELONGATION FACTOR KOW-LIKE DOMAIN-CONTAINING PROTEIN"/>
    <property type="match status" value="1"/>
</dbReference>
<name>A0A0G4B2M9_9BACT</name>
<dbReference type="FunFam" id="2.30.30.30:FF:000003">
    <property type="entry name" value="Elongation factor P"/>
    <property type="match status" value="1"/>
</dbReference>
<dbReference type="InterPro" id="IPR014722">
    <property type="entry name" value="Rib_uL2_dom2"/>
</dbReference>
<evidence type="ECO:0000259" key="11">
    <source>
        <dbReference type="SMART" id="SM01185"/>
    </source>
</evidence>
<proteinExistence type="inferred from homology"/>
<evidence type="ECO:0000259" key="10">
    <source>
        <dbReference type="SMART" id="SM00841"/>
    </source>
</evidence>
<evidence type="ECO:0000256" key="2">
    <source>
        <dbReference type="ARBA" id="ARBA00004815"/>
    </source>
</evidence>
<dbReference type="Gene3D" id="2.40.50.140">
    <property type="entry name" value="Nucleic acid-binding proteins"/>
    <property type="match status" value="2"/>
</dbReference>
<comment type="pathway">
    <text evidence="2 7">Protein biosynthesis; polypeptide chain elongation.</text>
</comment>
<dbReference type="Pfam" id="PF01132">
    <property type="entry name" value="EFP"/>
    <property type="match status" value="1"/>
</dbReference>
<dbReference type="PANTHER" id="PTHR30053">
    <property type="entry name" value="ELONGATION FACTOR P"/>
    <property type="match status" value="1"/>
</dbReference>
<dbReference type="GO" id="GO:0043043">
    <property type="term" value="P:peptide biosynthetic process"/>
    <property type="evidence" value="ECO:0007669"/>
    <property type="project" value="InterPro"/>
</dbReference>
<dbReference type="InterPro" id="IPR020599">
    <property type="entry name" value="Transl_elong_fac_P/YeiP"/>
</dbReference>
<dbReference type="InterPro" id="IPR008991">
    <property type="entry name" value="Translation_prot_SH3-like_sf"/>
</dbReference>
<sequence>MLTISDLKIGTKIIFNDEPHQVIFAQHSKQGRAGAVLRSKLKNLLNGATVDHTFAGAEKIEEAELQLKKAQYLYKAEEPPVYFFMDPTDFEQFSLTQKQVAENGKFLKEGEEVDILYYDGEAINIQLPIKIKMKITYTEPGFKGNSASTVQKPATLETGAQVNVPLFIKENDEVIVDTRDGSYVERA</sequence>
<reference evidence="12 13" key="1">
    <citation type="journal article" date="2015" name="Nature">
        <title>rRNA introns, odd ribosomes, and small enigmatic genomes across a large radiation of phyla.</title>
        <authorList>
            <person name="Brown C.T."/>
            <person name="Hug L.A."/>
            <person name="Thomas B.C."/>
            <person name="Sharon I."/>
            <person name="Castelle C.J."/>
            <person name="Singh A."/>
            <person name="Wilkins M.J."/>
            <person name="Williams K.H."/>
            <person name="Banfield J.F."/>
        </authorList>
    </citation>
    <scope>NUCLEOTIDE SEQUENCE [LARGE SCALE GENOMIC DNA]</scope>
</reference>
<protein>
    <recommendedName>
        <fullName evidence="7 8">Elongation factor P</fullName>
        <shortName evidence="7">EF-P</shortName>
    </recommendedName>
</protein>
<evidence type="ECO:0000313" key="13">
    <source>
        <dbReference type="Proteomes" id="UP000035648"/>
    </source>
</evidence>
<dbReference type="CDD" id="cd05794">
    <property type="entry name" value="S1_EF-P_repeat_2"/>
    <property type="match status" value="1"/>
</dbReference>
<dbReference type="Pfam" id="PF08207">
    <property type="entry name" value="EFP_N"/>
    <property type="match status" value="1"/>
</dbReference>
<dbReference type="Pfam" id="PF09285">
    <property type="entry name" value="Elong-fact-P_C"/>
    <property type="match status" value="1"/>
</dbReference>
<dbReference type="FunFam" id="2.40.50.140:FF:000009">
    <property type="entry name" value="Elongation factor P"/>
    <property type="match status" value="1"/>
</dbReference>
<dbReference type="HAMAP" id="MF_00141">
    <property type="entry name" value="EF_P"/>
    <property type="match status" value="1"/>
</dbReference>
<evidence type="ECO:0000256" key="6">
    <source>
        <dbReference type="ARBA" id="ARBA00022917"/>
    </source>
</evidence>
<dbReference type="PIRSF" id="PIRSF005901">
    <property type="entry name" value="EF-P"/>
    <property type="match status" value="1"/>
</dbReference>
<dbReference type="InterPro" id="IPR001059">
    <property type="entry name" value="Transl_elong_P/YeiP_cen"/>
</dbReference>
<comment type="similarity">
    <text evidence="3 7 9">Belongs to the elongation factor P family.</text>
</comment>
<keyword evidence="5 7" id="KW-0251">Elongation factor</keyword>
<dbReference type="PATRIC" id="fig|1618337.4.peg.326"/>
<comment type="function">
    <text evidence="7">Involved in peptide bond synthesis. Stimulates efficient translation and peptide-bond synthesis on native or reconstituted 70S ribosomes in vitro. Probably functions indirectly by altering the affinity of the ribosome for aminoacyl-tRNA, thus increasing their reactivity as acceptors for peptidyl transferase.</text>
</comment>
<dbReference type="NCBIfam" id="TIGR00038">
    <property type="entry name" value="efp"/>
    <property type="match status" value="1"/>
</dbReference>
<dbReference type="Gene3D" id="2.30.30.30">
    <property type="match status" value="1"/>
</dbReference>
<dbReference type="Proteomes" id="UP000035648">
    <property type="component" value="Chromosome"/>
</dbReference>
<dbReference type="GO" id="GO:0003746">
    <property type="term" value="F:translation elongation factor activity"/>
    <property type="evidence" value="ECO:0007669"/>
    <property type="project" value="UniProtKB-UniRule"/>
</dbReference>
<dbReference type="InterPro" id="IPR013185">
    <property type="entry name" value="Transl_elong_KOW-like"/>
</dbReference>
<gene>
    <name evidence="7" type="primary">efp</name>
    <name evidence="12" type="ORF">UT28_C0001G0330</name>
</gene>
<dbReference type="GO" id="GO:0005829">
    <property type="term" value="C:cytosol"/>
    <property type="evidence" value="ECO:0007669"/>
    <property type="project" value="UniProtKB-ARBA"/>
</dbReference>
<dbReference type="InterPro" id="IPR011768">
    <property type="entry name" value="Transl_elongation_fac_P"/>
</dbReference>
<evidence type="ECO:0000313" key="12">
    <source>
        <dbReference type="EMBL" id="AKM82139.1"/>
    </source>
</evidence>
<dbReference type="SMART" id="SM00841">
    <property type="entry name" value="Elong-fact-P_C"/>
    <property type="match status" value="1"/>
</dbReference>
<organism evidence="12 13">
    <name type="scientific">Berkelbacteria bacterium GW2011_GWE1_39_12</name>
    <dbReference type="NCBI Taxonomy" id="1618337"/>
    <lineage>
        <taxon>Bacteria</taxon>
        <taxon>Candidatus Berkelbacteria</taxon>
    </lineage>
</organism>
<dbReference type="EMBL" id="CP011213">
    <property type="protein sequence ID" value="AKM82139.1"/>
    <property type="molecule type" value="Genomic_DNA"/>
</dbReference>
<keyword evidence="6 7" id="KW-0648">Protein biosynthesis</keyword>
<dbReference type="STRING" id="1618337.UT28_C0001G0330"/>
<evidence type="ECO:0000256" key="7">
    <source>
        <dbReference type="HAMAP-Rule" id="MF_00141"/>
    </source>
</evidence>
<dbReference type="NCBIfam" id="NF001810">
    <property type="entry name" value="PRK00529.1"/>
    <property type="match status" value="1"/>
</dbReference>
<dbReference type="InterPro" id="IPR012340">
    <property type="entry name" value="NA-bd_OB-fold"/>
</dbReference>
<dbReference type="InterPro" id="IPR015365">
    <property type="entry name" value="Elong-fact-P_C"/>
</dbReference>
<dbReference type="SUPFAM" id="SSF50249">
    <property type="entry name" value="Nucleic acid-binding proteins"/>
    <property type="match status" value="2"/>
</dbReference>